<dbReference type="EMBL" id="KI913134">
    <property type="protein sequence ID" value="ETV77126.1"/>
    <property type="molecule type" value="Genomic_DNA"/>
</dbReference>
<organism evidence="1">
    <name type="scientific">Aphanomyces astaci</name>
    <name type="common">Crayfish plague agent</name>
    <dbReference type="NCBI Taxonomy" id="112090"/>
    <lineage>
        <taxon>Eukaryota</taxon>
        <taxon>Sar</taxon>
        <taxon>Stramenopiles</taxon>
        <taxon>Oomycota</taxon>
        <taxon>Saprolegniomycetes</taxon>
        <taxon>Saprolegniales</taxon>
        <taxon>Verrucalvaceae</taxon>
        <taxon>Aphanomyces</taxon>
    </lineage>
</organism>
<proteinExistence type="predicted"/>
<dbReference type="RefSeq" id="XP_009833432.1">
    <property type="nucleotide sequence ID" value="XM_009835130.1"/>
</dbReference>
<dbReference type="OrthoDB" id="10603782at2759"/>
<dbReference type="VEuPathDB" id="FungiDB:H257_09022"/>
<protein>
    <submittedName>
        <fullName evidence="1">Uncharacterized protein</fullName>
    </submittedName>
</protein>
<reference evidence="1" key="1">
    <citation type="submission" date="2013-12" db="EMBL/GenBank/DDBJ databases">
        <title>The Genome Sequence of Aphanomyces astaci APO3.</title>
        <authorList>
            <consortium name="The Broad Institute Genomics Platform"/>
            <person name="Russ C."/>
            <person name="Tyler B."/>
            <person name="van West P."/>
            <person name="Dieguez-Uribeondo J."/>
            <person name="Young S.K."/>
            <person name="Zeng Q."/>
            <person name="Gargeya S."/>
            <person name="Fitzgerald M."/>
            <person name="Abouelleil A."/>
            <person name="Alvarado L."/>
            <person name="Chapman S.B."/>
            <person name="Gainer-Dewar J."/>
            <person name="Goldberg J."/>
            <person name="Griggs A."/>
            <person name="Gujja S."/>
            <person name="Hansen M."/>
            <person name="Howarth C."/>
            <person name="Imamovic A."/>
            <person name="Ireland A."/>
            <person name="Larimer J."/>
            <person name="McCowan C."/>
            <person name="Murphy C."/>
            <person name="Pearson M."/>
            <person name="Poon T.W."/>
            <person name="Priest M."/>
            <person name="Roberts A."/>
            <person name="Saif S."/>
            <person name="Shea T."/>
            <person name="Sykes S."/>
            <person name="Wortman J."/>
            <person name="Nusbaum C."/>
            <person name="Birren B."/>
        </authorList>
    </citation>
    <scope>NUCLEOTIDE SEQUENCE [LARGE SCALE GENOMIC DNA]</scope>
    <source>
        <strain evidence="1">APO3</strain>
    </source>
</reference>
<sequence>MTKCKALLGATHLKFVFPIQIKAKSDSDMTTAMPYILTGFKLLKGLSPAASRMKALGLPSLDAELLTNVQSKIDTDKQTSSQIHHHIRSCHILTTSNDTEKEKVEKVEKV</sequence>
<name>W4GCY7_APHAT</name>
<gene>
    <name evidence="1" type="ORF">H257_09022</name>
</gene>
<dbReference type="AlphaFoldDB" id="W4GCY7"/>
<evidence type="ECO:0000313" key="1">
    <source>
        <dbReference type="EMBL" id="ETV77126.1"/>
    </source>
</evidence>
<dbReference type="GeneID" id="20811018"/>
<accession>W4GCY7</accession>